<evidence type="ECO:0000256" key="1">
    <source>
        <dbReference type="ARBA" id="ARBA00023002"/>
    </source>
</evidence>
<evidence type="ECO:0000313" key="3">
    <source>
        <dbReference type="EMBL" id="GBC59158.1"/>
    </source>
</evidence>
<dbReference type="InterPro" id="IPR052198">
    <property type="entry name" value="IorB_Oxidoreductase"/>
</dbReference>
<dbReference type="EMBL" id="BEXT01000001">
    <property type="protein sequence ID" value="GBC59158.1"/>
    <property type="molecule type" value="Genomic_DNA"/>
</dbReference>
<evidence type="ECO:0000259" key="2">
    <source>
        <dbReference type="Pfam" id="PF01558"/>
    </source>
</evidence>
<dbReference type="GO" id="GO:0016903">
    <property type="term" value="F:oxidoreductase activity, acting on the aldehyde or oxo group of donors"/>
    <property type="evidence" value="ECO:0007669"/>
    <property type="project" value="InterPro"/>
</dbReference>
<dbReference type="Pfam" id="PF01558">
    <property type="entry name" value="POR"/>
    <property type="match status" value="1"/>
</dbReference>
<dbReference type="RefSeq" id="WP_124326695.1">
    <property type="nucleotide sequence ID" value="NZ_BEXT01000001.1"/>
</dbReference>
<reference evidence="4" key="2">
    <citation type="submission" date="2019-01" db="EMBL/GenBank/DDBJ databases">
        <title>Genome sequence of Desulfonema ishimotonii strain Tokyo 01.</title>
        <authorList>
            <person name="Fukui M."/>
        </authorList>
    </citation>
    <scope>NUCLEOTIDE SEQUENCE [LARGE SCALE GENOMIC DNA]</scope>
    <source>
        <strain evidence="4">Tokyo 01</strain>
    </source>
</reference>
<dbReference type="Gene3D" id="3.40.920.10">
    <property type="entry name" value="Pyruvate-ferredoxin oxidoreductase, PFOR, domain III"/>
    <property type="match status" value="1"/>
</dbReference>
<evidence type="ECO:0000313" key="4">
    <source>
        <dbReference type="Proteomes" id="UP000288096"/>
    </source>
</evidence>
<dbReference type="Proteomes" id="UP000288096">
    <property type="component" value="Unassembled WGS sequence"/>
</dbReference>
<accession>A0A401FQ85</accession>
<sequence>MNPSIRQQIVISGVGGQGVLFVTRLLAEAAIAKGLPVFTSETHGMAQRGGTVISHLKVGDFASPLIRPGQADGLISLKAENVAQHGGFLKPEGWLVVNSAGNVPGDAAQFAVDADRLAGEIGNLRSVNLILLGAALSRTPNLFCTPDDVRTVVRQRLAGKPDMLASALKALEAGAGGE</sequence>
<keyword evidence="1" id="KW-0560">Oxidoreductase</keyword>
<name>A0A401FQ85_9BACT</name>
<dbReference type="InterPro" id="IPR002869">
    <property type="entry name" value="Pyrv_flavodox_OxRed_cen"/>
</dbReference>
<gene>
    <name evidence="3" type="ORF">DENIS_0094</name>
</gene>
<dbReference type="OrthoDB" id="9800445at2"/>
<protein>
    <submittedName>
        <fullName evidence="3">Indolepyruvate oxidoreductase</fullName>
    </submittedName>
</protein>
<dbReference type="AlphaFoldDB" id="A0A401FQ85"/>
<keyword evidence="4" id="KW-1185">Reference proteome</keyword>
<reference evidence="4" key="1">
    <citation type="submission" date="2017-11" db="EMBL/GenBank/DDBJ databases">
        <authorList>
            <person name="Watanabe M."/>
            <person name="Kojima H."/>
        </authorList>
    </citation>
    <scope>NUCLEOTIDE SEQUENCE [LARGE SCALE GENOMIC DNA]</scope>
    <source>
        <strain evidence="4">Tokyo 01</strain>
    </source>
</reference>
<dbReference type="PANTHER" id="PTHR43854">
    <property type="entry name" value="INDOLEPYRUVATE OXIDOREDUCTASE SUBUNIT IORB"/>
    <property type="match status" value="1"/>
</dbReference>
<comment type="caution">
    <text evidence="3">The sequence shown here is derived from an EMBL/GenBank/DDBJ whole genome shotgun (WGS) entry which is preliminary data.</text>
</comment>
<dbReference type="InterPro" id="IPR019752">
    <property type="entry name" value="Pyrv/ketoisovalerate_OxRed_cat"/>
</dbReference>
<keyword evidence="3" id="KW-0670">Pyruvate</keyword>
<dbReference type="NCBIfam" id="NF004916">
    <property type="entry name" value="PRK06274.1-2"/>
    <property type="match status" value="1"/>
</dbReference>
<dbReference type="PANTHER" id="PTHR43854:SF1">
    <property type="entry name" value="INDOLEPYRUVATE OXIDOREDUCTASE SUBUNIT IORB"/>
    <property type="match status" value="1"/>
</dbReference>
<dbReference type="SUPFAM" id="SSF53323">
    <property type="entry name" value="Pyruvate-ferredoxin oxidoreductase, PFOR, domain III"/>
    <property type="match status" value="1"/>
</dbReference>
<feature type="domain" description="Pyruvate/ketoisovalerate oxidoreductase catalytic" evidence="2">
    <location>
        <begin position="15"/>
        <end position="175"/>
    </location>
</feature>
<proteinExistence type="predicted"/>
<organism evidence="3 4">
    <name type="scientific">Desulfonema ishimotonii</name>
    <dbReference type="NCBI Taxonomy" id="45657"/>
    <lineage>
        <taxon>Bacteria</taxon>
        <taxon>Pseudomonadati</taxon>
        <taxon>Thermodesulfobacteriota</taxon>
        <taxon>Desulfobacteria</taxon>
        <taxon>Desulfobacterales</taxon>
        <taxon>Desulfococcaceae</taxon>
        <taxon>Desulfonema</taxon>
    </lineage>
</organism>